<dbReference type="PANTHER" id="PTHR32182:SF25">
    <property type="entry name" value="SLR1056 PROTEIN"/>
    <property type="match status" value="1"/>
</dbReference>
<dbReference type="PANTHER" id="PTHR32182">
    <property type="entry name" value="DNA REPLICATION AND REPAIR PROTEIN RECF"/>
    <property type="match status" value="1"/>
</dbReference>
<keyword evidence="3" id="KW-1185">Reference proteome</keyword>
<dbReference type="InterPro" id="IPR014555">
    <property type="entry name" value="RecF-like"/>
</dbReference>
<dbReference type="RefSeq" id="WP_136597649.1">
    <property type="nucleotide sequence ID" value="NZ_STGV01000001.1"/>
</dbReference>
<dbReference type="GO" id="GO:0000731">
    <property type="term" value="P:DNA synthesis involved in DNA repair"/>
    <property type="evidence" value="ECO:0007669"/>
    <property type="project" value="TreeGrafter"/>
</dbReference>
<dbReference type="InterPro" id="IPR027417">
    <property type="entry name" value="P-loop_NTPase"/>
</dbReference>
<sequence length="391" mass="41652">MALITLAVSGYRSLRSLVLPLGRLTVVTGANGSGKSSLYRSLRLLADVAQGQAIASLAAEGGLRSTMWAGGSGYSTAMRSGRSPMQGNIGGGPVSLRLGFASEDYGYAIDLGLPIPGPGASREEGSLFGDDPVVKAEAVWVGERLSRHNAIAKRGNTSVLVQDGNGRLQPVVTDLAPFESMMMRAADPTNAVELLVLRERMRAWRFYDHFRIDRDAPARIPRIGTRTVALASDGSDLAPAVQTIREIGNGPAFDKAIEDAFPGTSIEIDATHGLFRLSMRQEGLQRPLDASELSDGTLRYIALAAALHTPRPPELMVLNEPEGSLHPSLLEPLARMIAAASARSQVLVVSHAGPLVDALFDHGAQRLALEKDSGETVVADVDPPAWVWPER</sequence>
<protein>
    <submittedName>
        <fullName evidence="2">ATP-binding protein</fullName>
    </submittedName>
</protein>
<dbReference type="PIRSF" id="PIRSF029347">
    <property type="entry name" value="RecF"/>
    <property type="match status" value="1"/>
</dbReference>
<feature type="domain" description="ATPase AAA-type core" evidence="1">
    <location>
        <begin position="24"/>
        <end position="60"/>
    </location>
</feature>
<dbReference type="FunFam" id="3.40.50.300:FF:002708">
    <property type="entry name" value="FeS assembly ATPase SufC"/>
    <property type="match status" value="1"/>
</dbReference>
<dbReference type="Proteomes" id="UP000308828">
    <property type="component" value="Unassembled WGS sequence"/>
</dbReference>
<dbReference type="CDD" id="cd00267">
    <property type="entry name" value="ABC_ATPase"/>
    <property type="match status" value="2"/>
</dbReference>
<feature type="domain" description="ATPase AAA-type core" evidence="1">
    <location>
        <begin position="185"/>
        <end position="352"/>
    </location>
</feature>
<name>A0A4S8PC30_9HYPH</name>
<dbReference type="GO" id="GO:0016887">
    <property type="term" value="F:ATP hydrolysis activity"/>
    <property type="evidence" value="ECO:0007669"/>
    <property type="project" value="InterPro"/>
</dbReference>
<dbReference type="SUPFAM" id="SSF52540">
    <property type="entry name" value="P-loop containing nucleoside triphosphate hydrolases"/>
    <property type="match status" value="1"/>
</dbReference>
<evidence type="ECO:0000259" key="1">
    <source>
        <dbReference type="Pfam" id="PF13304"/>
    </source>
</evidence>
<gene>
    <name evidence="2" type="ORF">FAA97_06440</name>
</gene>
<dbReference type="EMBL" id="STGV01000001">
    <property type="protein sequence ID" value="THV25814.1"/>
    <property type="molecule type" value="Genomic_DNA"/>
</dbReference>
<dbReference type="FunFam" id="3.40.50.300:FF:002534">
    <property type="entry name" value="Putative RecF protein"/>
    <property type="match status" value="1"/>
</dbReference>
<dbReference type="GO" id="GO:0005524">
    <property type="term" value="F:ATP binding"/>
    <property type="evidence" value="ECO:0007669"/>
    <property type="project" value="UniProtKB-KW"/>
</dbReference>
<dbReference type="GO" id="GO:0006302">
    <property type="term" value="P:double-strand break repair"/>
    <property type="evidence" value="ECO:0007669"/>
    <property type="project" value="TreeGrafter"/>
</dbReference>
<evidence type="ECO:0000313" key="2">
    <source>
        <dbReference type="EMBL" id="THV25814.1"/>
    </source>
</evidence>
<organism evidence="2 3">
    <name type="scientific">Peteryoungia ipomoeae</name>
    <dbReference type="NCBI Taxonomy" id="1210932"/>
    <lineage>
        <taxon>Bacteria</taxon>
        <taxon>Pseudomonadati</taxon>
        <taxon>Pseudomonadota</taxon>
        <taxon>Alphaproteobacteria</taxon>
        <taxon>Hyphomicrobiales</taxon>
        <taxon>Rhizobiaceae</taxon>
        <taxon>Peteryoungia</taxon>
    </lineage>
</organism>
<dbReference type="OrthoDB" id="7596665at2"/>
<dbReference type="Pfam" id="PF13304">
    <property type="entry name" value="AAA_21"/>
    <property type="match status" value="2"/>
</dbReference>
<keyword evidence="2" id="KW-0067">ATP-binding</keyword>
<accession>A0A4S8PC30</accession>
<reference evidence="2 3" key="1">
    <citation type="submission" date="2019-04" db="EMBL/GenBank/DDBJ databases">
        <title>Genome sequence of strain shin9-1.</title>
        <authorList>
            <person name="Gao J."/>
            <person name="Sun J."/>
        </authorList>
    </citation>
    <scope>NUCLEOTIDE SEQUENCE [LARGE SCALE GENOMIC DNA]</scope>
    <source>
        <strain evidence="3">shin9-1</strain>
    </source>
</reference>
<dbReference type="AlphaFoldDB" id="A0A4S8PC30"/>
<dbReference type="Gene3D" id="3.40.50.300">
    <property type="entry name" value="P-loop containing nucleotide triphosphate hydrolases"/>
    <property type="match status" value="2"/>
</dbReference>
<comment type="caution">
    <text evidence="2">The sequence shown here is derived from an EMBL/GenBank/DDBJ whole genome shotgun (WGS) entry which is preliminary data.</text>
</comment>
<evidence type="ECO:0000313" key="3">
    <source>
        <dbReference type="Proteomes" id="UP000308828"/>
    </source>
</evidence>
<proteinExistence type="predicted"/>
<dbReference type="InterPro" id="IPR003959">
    <property type="entry name" value="ATPase_AAA_core"/>
</dbReference>
<keyword evidence="2" id="KW-0547">Nucleotide-binding</keyword>